<comment type="caution">
    <text evidence="1">The sequence shown here is derived from an EMBL/GenBank/DDBJ whole genome shotgun (WGS) entry which is preliminary data.</text>
</comment>
<dbReference type="AlphaFoldDB" id="A0A0F9DJK7"/>
<evidence type="ECO:0000313" key="1">
    <source>
        <dbReference type="EMBL" id="KKL54026.1"/>
    </source>
</evidence>
<dbReference type="EMBL" id="LAZR01031344">
    <property type="protein sequence ID" value="KKL54026.1"/>
    <property type="molecule type" value="Genomic_DNA"/>
</dbReference>
<organism evidence="1">
    <name type="scientific">marine sediment metagenome</name>
    <dbReference type="NCBI Taxonomy" id="412755"/>
    <lineage>
        <taxon>unclassified sequences</taxon>
        <taxon>metagenomes</taxon>
        <taxon>ecological metagenomes</taxon>
    </lineage>
</organism>
<proteinExistence type="predicted"/>
<feature type="non-terminal residue" evidence="1">
    <location>
        <position position="25"/>
    </location>
</feature>
<gene>
    <name evidence="1" type="ORF">LCGC14_2269550</name>
</gene>
<reference evidence="1" key="1">
    <citation type="journal article" date="2015" name="Nature">
        <title>Complex archaea that bridge the gap between prokaryotes and eukaryotes.</title>
        <authorList>
            <person name="Spang A."/>
            <person name="Saw J.H."/>
            <person name="Jorgensen S.L."/>
            <person name="Zaremba-Niedzwiedzka K."/>
            <person name="Martijn J."/>
            <person name="Lind A.E."/>
            <person name="van Eijk R."/>
            <person name="Schleper C."/>
            <person name="Guy L."/>
            <person name="Ettema T.J."/>
        </authorList>
    </citation>
    <scope>NUCLEOTIDE SEQUENCE</scope>
</reference>
<name>A0A0F9DJK7_9ZZZZ</name>
<accession>A0A0F9DJK7</accession>
<protein>
    <submittedName>
        <fullName evidence="1">Uncharacterized protein</fullName>
    </submittedName>
</protein>
<sequence length="25" mass="2781">MSDFYAVLKAELTNDPLARGYSSMT</sequence>